<organism evidence="2 3">
    <name type="scientific">Megaselia scalaris</name>
    <name type="common">Humpbacked fly</name>
    <name type="synonym">Phora scalaris</name>
    <dbReference type="NCBI Taxonomy" id="36166"/>
    <lineage>
        <taxon>Eukaryota</taxon>
        <taxon>Metazoa</taxon>
        <taxon>Ecdysozoa</taxon>
        <taxon>Arthropoda</taxon>
        <taxon>Hexapoda</taxon>
        <taxon>Insecta</taxon>
        <taxon>Pterygota</taxon>
        <taxon>Neoptera</taxon>
        <taxon>Endopterygota</taxon>
        <taxon>Diptera</taxon>
        <taxon>Brachycera</taxon>
        <taxon>Muscomorpha</taxon>
        <taxon>Platypezoidea</taxon>
        <taxon>Phoridae</taxon>
        <taxon>Megaseliini</taxon>
        <taxon>Megaselia</taxon>
    </lineage>
</organism>
<evidence type="ECO:0000313" key="3">
    <source>
        <dbReference type="Proteomes" id="UP000015102"/>
    </source>
</evidence>
<accession>T1H200</accession>
<evidence type="ECO:0000313" key="2">
    <source>
        <dbReference type="EnsemblMetazoa" id="MESCA010228-PA"/>
    </source>
</evidence>
<dbReference type="PROSITE" id="PS51184">
    <property type="entry name" value="JMJC"/>
    <property type="match status" value="1"/>
</dbReference>
<keyword evidence="3" id="KW-1185">Reference proteome</keyword>
<dbReference type="GO" id="GO:0032454">
    <property type="term" value="F:histone H3K9 demethylase activity"/>
    <property type="evidence" value="ECO:0007669"/>
    <property type="project" value="TreeGrafter"/>
</dbReference>
<dbReference type="SMART" id="SM00558">
    <property type="entry name" value="JmjC"/>
    <property type="match status" value="1"/>
</dbReference>
<dbReference type="HOGENOM" id="CLU_001442_6_0_1"/>
<dbReference type="AlphaFoldDB" id="T1H200"/>
<dbReference type="GO" id="GO:0010468">
    <property type="term" value="P:regulation of gene expression"/>
    <property type="evidence" value="ECO:0007669"/>
    <property type="project" value="TreeGrafter"/>
</dbReference>
<dbReference type="STRING" id="36166.T1H200"/>
<feature type="domain" description="JmjC" evidence="1">
    <location>
        <begin position="1"/>
        <end position="235"/>
    </location>
</feature>
<dbReference type="GO" id="GO:0005634">
    <property type="term" value="C:nucleus"/>
    <property type="evidence" value="ECO:0007669"/>
    <property type="project" value="TreeGrafter"/>
</dbReference>
<dbReference type="SUPFAM" id="SSF51197">
    <property type="entry name" value="Clavaminate synthase-like"/>
    <property type="match status" value="1"/>
</dbReference>
<dbReference type="Proteomes" id="UP000015102">
    <property type="component" value="Unassembled WGS sequence"/>
</dbReference>
<reference evidence="2" key="2">
    <citation type="submission" date="2015-06" db="UniProtKB">
        <authorList>
            <consortium name="EnsemblMetazoa"/>
        </authorList>
    </citation>
    <scope>IDENTIFICATION</scope>
</reference>
<dbReference type="Pfam" id="PF02373">
    <property type="entry name" value="JmjC"/>
    <property type="match status" value="1"/>
</dbReference>
<sequence>MCKIVPPSEWLPRRIPYNINDMDFSIKTPTEQVFKQKSNGVYKLKNQIIDKLSLVQFKDMTYLKKYKPPKFSSFEEIESLYWEEISNKNAVHPIYAADIQMTLMDFNLKYWNLNSLNSILDLVDKEYWIDIDGLWYVIPPSYGKQFESLLKKLYPKEFEECSSFMRHKTIMVHHSILKKHGIPYNTVLQEAGDIIITFPFAYHCGFNLGFNAAESTNFATERWIEYGKRTKFCKCFVDTVKISMQIFVQRFQPDKYEAWLSGKDYGSHPEEPDVICPANKATINIYVNK</sequence>
<reference evidence="3" key="1">
    <citation type="submission" date="2013-02" db="EMBL/GenBank/DDBJ databases">
        <authorList>
            <person name="Hughes D."/>
        </authorList>
    </citation>
    <scope>NUCLEOTIDE SEQUENCE</scope>
    <source>
        <strain>Durham</strain>
        <strain evidence="3">NC isolate 2 -- Noor lab</strain>
    </source>
</reference>
<proteinExistence type="predicted"/>
<dbReference type="EMBL" id="CAQQ02385370">
    <property type="status" value="NOT_ANNOTATED_CDS"/>
    <property type="molecule type" value="Genomic_DNA"/>
</dbReference>
<dbReference type="GO" id="GO:0051864">
    <property type="term" value="F:histone H3K36 demethylase activity"/>
    <property type="evidence" value="ECO:0007669"/>
    <property type="project" value="TreeGrafter"/>
</dbReference>
<dbReference type="InterPro" id="IPR003347">
    <property type="entry name" value="JmjC_dom"/>
</dbReference>
<evidence type="ECO:0000259" key="1">
    <source>
        <dbReference type="PROSITE" id="PS51184"/>
    </source>
</evidence>
<dbReference type="PANTHER" id="PTHR10694:SF7">
    <property type="entry name" value="[HISTONE H3]-TRIMETHYL-L-LYSINE(9) DEMETHYLASE"/>
    <property type="match status" value="1"/>
</dbReference>
<dbReference type="Gene3D" id="2.60.120.650">
    <property type="entry name" value="Cupin"/>
    <property type="match status" value="2"/>
</dbReference>
<dbReference type="GO" id="GO:0000785">
    <property type="term" value="C:chromatin"/>
    <property type="evidence" value="ECO:0007669"/>
    <property type="project" value="TreeGrafter"/>
</dbReference>
<dbReference type="EnsemblMetazoa" id="MESCA010228-RA">
    <property type="protein sequence ID" value="MESCA010228-PA"/>
    <property type="gene ID" value="MESCA010228"/>
</dbReference>
<protein>
    <recommendedName>
        <fullName evidence="1">JmjC domain-containing protein</fullName>
    </recommendedName>
</protein>
<dbReference type="OMA" id="DNSWNLN"/>
<name>T1H200_MEGSC</name>
<dbReference type="PANTHER" id="PTHR10694">
    <property type="entry name" value="LYSINE-SPECIFIC DEMETHYLASE"/>
    <property type="match status" value="1"/>
</dbReference>